<dbReference type="EMBL" id="OC915412">
    <property type="protein sequence ID" value="CAD7640327.1"/>
    <property type="molecule type" value="Genomic_DNA"/>
</dbReference>
<dbReference type="GO" id="GO:0004197">
    <property type="term" value="F:cysteine-type endopeptidase activity"/>
    <property type="evidence" value="ECO:0007669"/>
    <property type="project" value="InterPro"/>
</dbReference>
<dbReference type="PANTHER" id="PTHR48169">
    <property type="entry name" value="DED DOMAIN-CONTAINING PROTEIN"/>
    <property type="match status" value="1"/>
</dbReference>
<dbReference type="InterPro" id="IPR015917">
    <property type="entry name" value="Pept_C14A"/>
</dbReference>
<feature type="domain" description="Caspase family p20" evidence="3">
    <location>
        <begin position="110"/>
        <end position="171"/>
    </location>
</feature>
<dbReference type="GO" id="GO:0006915">
    <property type="term" value="P:apoptotic process"/>
    <property type="evidence" value="ECO:0007669"/>
    <property type="project" value="UniProtKB-KW"/>
</dbReference>
<comment type="similarity">
    <text evidence="1">Belongs to the peptidase C14A family.</text>
</comment>
<dbReference type="SUPFAM" id="SSF52129">
    <property type="entry name" value="Caspase-like"/>
    <property type="match status" value="1"/>
</dbReference>
<dbReference type="Gene3D" id="3.40.50.1460">
    <property type="match status" value="1"/>
</dbReference>
<evidence type="ECO:0000256" key="1">
    <source>
        <dbReference type="ARBA" id="ARBA00010134"/>
    </source>
</evidence>
<keyword evidence="2" id="KW-0053">Apoptosis</keyword>
<dbReference type="InterPro" id="IPR011600">
    <property type="entry name" value="Pept_C14_caspase"/>
</dbReference>
<evidence type="ECO:0000256" key="2">
    <source>
        <dbReference type="ARBA" id="ARBA00022703"/>
    </source>
</evidence>
<evidence type="ECO:0000313" key="5">
    <source>
        <dbReference type="Proteomes" id="UP000728032"/>
    </source>
</evidence>
<proteinExistence type="inferred from homology"/>
<accession>A0A7R9LEP4</accession>
<organism evidence="4">
    <name type="scientific">Oppiella nova</name>
    <dbReference type="NCBI Taxonomy" id="334625"/>
    <lineage>
        <taxon>Eukaryota</taxon>
        <taxon>Metazoa</taxon>
        <taxon>Ecdysozoa</taxon>
        <taxon>Arthropoda</taxon>
        <taxon>Chelicerata</taxon>
        <taxon>Arachnida</taxon>
        <taxon>Acari</taxon>
        <taxon>Acariformes</taxon>
        <taxon>Sarcoptiformes</taxon>
        <taxon>Oribatida</taxon>
        <taxon>Brachypylina</taxon>
        <taxon>Oppioidea</taxon>
        <taxon>Oppiidae</taxon>
        <taxon>Oppiella</taxon>
    </lineage>
</organism>
<protein>
    <recommendedName>
        <fullName evidence="3">Caspase family p20 domain-containing protein</fullName>
    </recommendedName>
</protein>
<dbReference type="SMART" id="SM00115">
    <property type="entry name" value="CASc"/>
    <property type="match status" value="1"/>
</dbReference>
<dbReference type="AlphaFoldDB" id="A0A7R9LEP4"/>
<sequence>MPLCLALRRTRILNLNTEREKILFILLEFTRERSTCETIVDLLVESNQNGVAQIILKCNTSMGPNSPKNSTEIAVTKCKSPKKGSNFYPMLKMPRGKFIIINNINELAKETQRFNSVFSQLHFDIFVYNHLTAVDIETNLRHNSRIIDKNCDAFGLMIISHGEDERILGTDACNAVDSLRDDPFNIQATSKQTYFDNGITYFGQALSHSIAQYACEESLNSIMCRTTNLLRRFCIQMGFKLTGAPEITSRAALEVYFNP</sequence>
<dbReference type="GO" id="GO:0006508">
    <property type="term" value="P:proteolysis"/>
    <property type="evidence" value="ECO:0007669"/>
    <property type="project" value="InterPro"/>
</dbReference>
<dbReference type="Pfam" id="PF00656">
    <property type="entry name" value="Peptidase_C14"/>
    <property type="match status" value="1"/>
</dbReference>
<evidence type="ECO:0000259" key="3">
    <source>
        <dbReference type="PROSITE" id="PS50208"/>
    </source>
</evidence>
<dbReference type="PROSITE" id="PS50208">
    <property type="entry name" value="CASPASE_P20"/>
    <property type="match status" value="1"/>
</dbReference>
<gene>
    <name evidence="4" type="ORF">ONB1V03_LOCUS2497</name>
</gene>
<dbReference type="PANTHER" id="PTHR48169:SF7">
    <property type="entry name" value="CASPASE 10"/>
    <property type="match status" value="1"/>
</dbReference>
<dbReference type="InterPro" id="IPR029030">
    <property type="entry name" value="Caspase-like_dom_sf"/>
</dbReference>
<dbReference type="Proteomes" id="UP000728032">
    <property type="component" value="Unassembled WGS sequence"/>
</dbReference>
<dbReference type="GO" id="GO:0043067">
    <property type="term" value="P:regulation of programmed cell death"/>
    <property type="evidence" value="ECO:0007669"/>
    <property type="project" value="UniProtKB-ARBA"/>
</dbReference>
<evidence type="ECO:0000313" key="4">
    <source>
        <dbReference type="EMBL" id="CAD7640327.1"/>
    </source>
</evidence>
<dbReference type="InterPro" id="IPR001309">
    <property type="entry name" value="Pept_C14_p20"/>
</dbReference>
<name>A0A7R9LEP4_9ACAR</name>
<dbReference type="GO" id="GO:0005737">
    <property type="term" value="C:cytoplasm"/>
    <property type="evidence" value="ECO:0007669"/>
    <property type="project" value="UniProtKB-ARBA"/>
</dbReference>
<dbReference type="EMBL" id="CAJPVJ010000587">
    <property type="protein sequence ID" value="CAG2162910.1"/>
    <property type="molecule type" value="Genomic_DNA"/>
</dbReference>
<keyword evidence="5" id="KW-1185">Reference proteome</keyword>
<reference evidence="4" key="1">
    <citation type="submission" date="2020-11" db="EMBL/GenBank/DDBJ databases">
        <authorList>
            <person name="Tran Van P."/>
        </authorList>
    </citation>
    <scope>NUCLEOTIDE SEQUENCE</scope>
</reference>